<evidence type="ECO:0000256" key="6">
    <source>
        <dbReference type="HAMAP-Rule" id="MF_01629"/>
    </source>
</evidence>
<accession>A0A1T1AQ64</accession>
<evidence type="ECO:0000256" key="7">
    <source>
        <dbReference type="PIRSR" id="PIRSR000190-1"/>
    </source>
</evidence>
<dbReference type="Proteomes" id="UP000190750">
    <property type="component" value="Unassembled WGS sequence"/>
</dbReference>
<comment type="caution">
    <text evidence="11">The sequence shown here is derived from an EMBL/GenBank/DDBJ whole genome shotgun (WGS) entry which is preliminary data.</text>
</comment>
<keyword evidence="5 6" id="KW-0664">Pyridoxine biosynthesis</keyword>
<keyword evidence="12" id="KW-1185">Reference proteome</keyword>
<feature type="binding site" evidence="7">
    <location>
        <begin position="8"/>
        <end position="11"/>
    </location>
    <ligand>
        <name>substrate</name>
    </ligand>
</feature>
<gene>
    <name evidence="6" type="primary">pdxH</name>
    <name evidence="11" type="ORF">RF819_04780</name>
</gene>
<feature type="binding site" evidence="6 8">
    <location>
        <position position="82"/>
    </location>
    <ligand>
        <name>FMN</name>
        <dbReference type="ChEBI" id="CHEBI:58210"/>
    </ligand>
</feature>
<dbReference type="AlphaFoldDB" id="A0A1T1AQ64"/>
<evidence type="ECO:0000313" key="12">
    <source>
        <dbReference type="Proteomes" id="UP000190750"/>
    </source>
</evidence>
<feature type="binding site" evidence="6 8">
    <location>
        <begin position="76"/>
        <end position="77"/>
    </location>
    <ligand>
        <name>FMN</name>
        <dbReference type="ChEBI" id="CHEBI:58210"/>
    </ligand>
</feature>
<dbReference type="GO" id="GO:0010181">
    <property type="term" value="F:FMN binding"/>
    <property type="evidence" value="ECO:0007669"/>
    <property type="project" value="UniProtKB-UniRule"/>
</dbReference>
<feature type="binding site" evidence="6 8">
    <location>
        <begin position="140"/>
        <end position="141"/>
    </location>
    <ligand>
        <name>FMN</name>
        <dbReference type="ChEBI" id="CHEBI:58210"/>
    </ligand>
</feature>
<dbReference type="InterPro" id="IPR019576">
    <property type="entry name" value="Pyridoxamine_oxidase_dimer_C"/>
</dbReference>
<evidence type="ECO:0000256" key="3">
    <source>
        <dbReference type="ARBA" id="ARBA00022643"/>
    </source>
</evidence>
<dbReference type="InterPro" id="IPR012349">
    <property type="entry name" value="Split_barrel_FMN-bd"/>
</dbReference>
<comment type="pathway">
    <text evidence="6">Cofactor metabolism; pyridoxal 5'-phosphate salvage; pyridoxal 5'-phosphate from pyridoxine 5'-phosphate: step 1/1.</text>
</comment>
<comment type="subunit">
    <text evidence="6">Homodimer.</text>
</comment>
<evidence type="ECO:0000256" key="1">
    <source>
        <dbReference type="ARBA" id="ARBA00007301"/>
    </source>
</evidence>
<feature type="binding site" evidence="6 8">
    <location>
        <position position="184"/>
    </location>
    <ligand>
        <name>FMN</name>
        <dbReference type="ChEBI" id="CHEBI:58210"/>
    </ligand>
</feature>
<dbReference type="NCBIfam" id="NF004231">
    <property type="entry name" value="PRK05679.1"/>
    <property type="match status" value="1"/>
</dbReference>
<feature type="domain" description="Pyridoxamine 5'-phosphate oxidase N-terminal" evidence="9">
    <location>
        <begin position="33"/>
        <end position="157"/>
    </location>
</feature>
<proteinExistence type="inferred from homology"/>
<dbReference type="InterPro" id="IPR019740">
    <property type="entry name" value="Pyridox_Oxase_CS"/>
</dbReference>
<evidence type="ECO:0000259" key="9">
    <source>
        <dbReference type="Pfam" id="PF01243"/>
    </source>
</evidence>
<dbReference type="GO" id="GO:0008615">
    <property type="term" value="P:pyridoxine biosynthetic process"/>
    <property type="evidence" value="ECO:0007669"/>
    <property type="project" value="UniProtKB-UniRule"/>
</dbReference>
<dbReference type="OrthoDB" id="9780392at2"/>
<dbReference type="STRING" id="28066.RF819_04780"/>
<dbReference type="Pfam" id="PF01243">
    <property type="entry name" value="PNPOx_N"/>
    <property type="match status" value="1"/>
</dbReference>
<dbReference type="Gene3D" id="2.30.110.10">
    <property type="entry name" value="Electron Transport, Fmn-binding Protein, Chain A"/>
    <property type="match status" value="1"/>
</dbReference>
<feature type="binding site" evidence="6 7">
    <location>
        <begin position="190"/>
        <end position="192"/>
    </location>
    <ligand>
        <name>substrate</name>
    </ligand>
</feature>
<feature type="binding site" evidence="6 7">
    <location>
        <position position="131"/>
    </location>
    <ligand>
        <name>substrate</name>
    </ligand>
</feature>
<keyword evidence="2 6" id="KW-0285">Flavoprotein</keyword>
<comment type="function">
    <text evidence="6">Catalyzes the oxidation of either pyridoxine 5'-phosphate (PNP) or pyridoxamine 5'-phosphate (PMP) into pyridoxal 5'-phosphate (PLP).</text>
</comment>
<evidence type="ECO:0000256" key="5">
    <source>
        <dbReference type="ARBA" id="ARBA00023096"/>
    </source>
</evidence>
<feature type="binding site" evidence="6 7">
    <location>
        <position position="127"/>
    </location>
    <ligand>
        <name>substrate</name>
    </ligand>
</feature>
<evidence type="ECO:0000313" key="11">
    <source>
        <dbReference type="EMBL" id="OOV06133.1"/>
    </source>
</evidence>
<feature type="domain" description="Pyridoxine 5'-phosphate oxidase dimerisation C-terminal" evidence="10">
    <location>
        <begin position="171"/>
        <end position="217"/>
    </location>
</feature>
<comment type="pathway">
    <text evidence="6">Cofactor metabolism; pyridoxal 5'-phosphate salvage; pyridoxal 5'-phosphate from pyridoxamine 5'-phosphate: step 1/1.</text>
</comment>
<reference evidence="11 12" key="1">
    <citation type="submission" date="2017-01" db="EMBL/GenBank/DDBJ databases">
        <title>Genome sequencing of Rhodoferax fermentans JCM 7819.</title>
        <authorList>
            <person name="Kim Y.J."/>
            <person name="Farh M.E.-A."/>
            <person name="Yang D.-C."/>
        </authorList>
    </citation>
    <scope>NUCLEOTIDE SEQUENCE [LARGE SCALE GENOMIC DNA]</scope>
    <source>
        <strain evidence="11 12">JCM 7819</strain>
    </source>
</reference>
<dbReference type="GO" id="GO:0004733">
    <property type="term" value="F:pyridoxamine phosphate oxidase activity"/>
    <property type="evidence" value="ECO:0007669"/>
    <property type="project" value="UniProtKB-UniRule"/>
</dbReference>
<dbReference type="SUPFAM" id="SSF50475">
    <property type="entry name" value="FMN-binding split barrel"/>
    <property type="match status" value="1"/>
</dbReference>
<evidence type="ECO:0000256" key="8">
    <source>
        <dbReference type="PIRSR" id="PIRSR000190-2"/>
    </source>
</evidence>
<organism evidence="11 12">
    <name type="scientific">Rhodoferax fermentans</name>
    <dbReference type="NCBI Taxonomy" id="28066"/>
    <lineage>
        <taxon>Bacteria</taxon>
        <taxon>Pseudomonadati</taxon>
        <taxon>Pseudomonadota</taxon>
        <taxon>Betaproteobacteria</taxon>
        <taxon>Burkholderiales</taxon>
        <taxon>Comamonadaceae</taxon>
        <taxon>Rhodoferax</taxon>
    </lineage>
</organism>
<dbReference type="EC" id="1.4.3.5" evidence="6"/>
<feature type="binding site" evidence="6 8">
    <location>
        <position position="83"/>
    </location>
    <ligand>
        <name>FMN</name>
        <dbReference type="ChEBI" id="CHEBI:58210"/>
    </ligand>
</feature>
<name>A0A1T1AQ64_RHOFE</name>
<dbReference type="UniPathway" id="UPA01068">
    <property type="reaction ID" value="UER00304"/>
</dbReference>
<dbReference type="PROSITE" id="PS01064">
    <property type="entry name" value="PYRIDOX_OXIDASE"/>
    <property type="match status" value="1"/>
</dbReference>
<keyword evidence="4 6" id="KW-0560">Oxidoreductase</keyword>
<sequence length="217" mass="25008">MTTLADLRKSYERAELNEDASHADPLKQFEQWLQEAIHAEVPEPNAMTLATVSSDLRPSTRVVLIKAYDERGIVWYTNYDSRKGQELAGNPYAALQFHWVELERVVRIEGVVKKVSETESDTYFHSRPLDSRIGAWASPQSQVISGRGVLVANAARYGAQFLLQPPRPPHWGGYRLKPERWEFWQGRKSRLHDRLRYGLQPLSDKGSQLWIRERLAP</sequence>
<evidence type="ECO:0000256" key="4">
    <source>
        <dbReference type="ARBA" id="ARBA00023002"/>
    </source>
</evidence>
<dbReference type="PANTHER" id="PTHR10851">
    <property type="entry name" value="PYRIDOXINE-5-PHOSPHATE OXIDASE"/>
    <property type="match status" value="1"/>
</dbReference>
<dbReference type="Pfam" id="PF10590">
    <property type="entry name" value="PNP_phzG_C"/>
    <property type="match status" value="1"/>
</dbReference>
<comment type="catalytic activity">
    <reaction evidence="6">
        <text>pyridoxine 5'-phosphate + O2 = pyridoxal 5'-phosphate + H2O2</text>
        <dbReference type="Rhea" id="RHEA:15149"/>
        <dbReference type="ChEBI" id="CHEBI:15379"/>
        <dbReference type="ChEBI" id="CHEBI:16240"/>
        <dbReference type="ChEBI" id="CHEBI:58589"/>
        <dbReference type="ChEBI" id="CHEBI:597326"/>
        <dbReference type="EC" id="1.4.3.5"/>
    </reaction>
</comment>
<keyword evidence="3 6" id="KW-0288">FMN</keyword>
<dbReference type="PANTHER" id="PTHR10851:SF0">
    <property type="entry name" value="PYRIDOXINE-5'-PHOSPHATE OXIDASE"/>
    <property type="match status" value="1"/>
</dbReference>
<comment type="caution">
    <text evidence="6">Lacks conserved residue(s) required for the propagation of feature annotation.</text>
</comment>
<evidence type="ECO:0000256" key="2">
    <source>
        <dbReference type="ARBA" id="ARBA00022630"/>
    </source>
</evidence>
<dbReference type="RefSeq" id="WP_078363914.1">
    <property type="nucleotide sequence ID" value="NZ_MTJN01000002.1"/>
</dbReference>
<dbReference type="InterPro" id="IPR011576">
    <property type="entry name" value="Pyridox_Oxase_N"/>
</dbReference>
<dbReference type="PIRSF" id="PIRSF000190">
    <property type="entry name" value="Pyd_amn-ph_oxd"/>
    <property type="match status" value="1"/>
</dbReference>
<dbReference type="InterPro" id="IPR000659">
    <property type="entry name" value="Pyridox_Oxase"/>
</dbReference>
<feature type="binding site" evidence="6 7">
    <location>
        <position position="123"/>
    </location>
    <ligand>
        <name>substrate</name>
    </ligand>
</feature>
<evidence type="ECO:0000259" key="10">
    <source>
        <dbReference type="Pfam" id="PF10590"/>
    </source>
</evidence>
<dbReference type="EMBL" id="MTJN01000002">
    <property type="protein sequence ID" value="OOV06133.1"/>
    <property type="molecule type" value="Genomic_DNA"/>
</dbReference>
<comment type="catalytic activity">
    <reaction evidence="6">
        <text>pyridoxamine 5'-phosphate + O2 + H2O = pyridoxal 5'-phosphate + H2O2 + NH4(+)</text>
        <dbReference type="Rhea" id="RHEA:15817"/>
        <dbReference type="ChEBI" id="CHEBI:15377"/>
        <dbReference type="ChEBI" id="CHEBI:15379"/>
        <dbReference type="ChEBI" id="CHEBI:16240"/>
        <dbReference type="ChEBI" id="CHEBI:28938"/>
        <dbReference type="ChEBI" id="CHEBI:58451"/>
        <dbReference type="ChEBI" id="CHEBI:597326"/>
        <dbReference type="EC" id="1.4.3.5"/>
    </reaction>
</comment>
<feature type="binding site" evidence="6 8">
    <location>
        <begin position="61"/>
        <end position="66"/>
    </location>
    <ligand>
        <name>FMN</name>
        <dbReference type="ChEBI" id="CHEBI:58210"/>
    </ligand>
</feature>
<dbReference type="HAMAP" id="MF_01629">
    <property type="entry name" value="PdxH"/>
    <property type="match status" value="1"/>
</dbReference>
<feature type="binding site" evidence="6 8">
    <location>
        <position position="194"/>
    </location>
    <ligand>
        <name>FMN</name>
        <dbReference type="ChEBI" id="CHEBI:58210"/>
    </ligand>
</feature>
<comment type="cofactor">
    <cofactor evidence="6 8">
        <name>FMN</name>
        <dbReference type="ChEBI" id="CHEBI:58210"/>
    </cofactor>
    <text evidence="6 8">Binds 1 FMN per subunit.</text>
</comment>
<comment type="similarity">
    <text evidence="1 6">Belongs to the pyridoxamine 5'-phosphate oxidase family.</text>
</comment>
<dbReference type="NCBIfam" id="TIGR00558">
    <property type="entry name" value="pdxH"/>
    <property type="match status" value="1"/>
</dbReference>
<protein>
    <recommendedName>
        <fullName evidence="6">Pyridoxine/pyridoxamine 5'-phosphate oxidase</fullName>
        <ecNumber evidence="6">1.4.3.5</ecNumber>
    </recommendedName>
    <alternativeName>
        <fullName evidence="6">PNP/PMP oxidase</fullName>
        <shortName evidence="6">PNPOx</shortName>
    </alternativeName>
    <alternativeName>
        <fullName evidence="6">Pyridoxal 5'-phosphate synthase</fullName>
    </alternativeName>
</protein>
<feature type="binding site" evidence="6 7">
    <location>
        <position position="66"/>
    </location>
    <ligand>
        <name>substrate</name>
    </ligand>
</feature>